<evidence type="ECO:0000256" key="4">
    <source>
        <dbReference type="ARBA" id="ARBA00022989"/>
    </source>
</evidence>
<keyword evidence="4" id="KW-1133">Transmembrane helix</keyword>
<comment type="subcellular location">
    <subcellularLocation>
        <location evidence="1">Cell membrane</location>
        <topology evidence="1">Single-pass membrane protein</topology>
    </subcellularLocation>
</comment>
<reference evidence="9" key="1">
    <citation type="journal article" date="2019" name="Int. J. Syst. Evol. Microbiol.">
        <title>The Global Catalogue of Microorganisms (GCM) 10K type strain sequencing project: providing services to taxonomists for standard genome sequencing and annotation.</title>
        <authorList>
            <consortium name="The Broad Institute Genomics Platform"/>
            <consortium name="The Broad Institute Genome Sequencing Center for Infectious Disease"/>
            <person name="Wu L."/>
            <person name="Ma J."/>
        </authorList>
    </citation>
    <scope>NUCLEOTIDE SEQUENCE [LARGE SCALE GENOMIC DNA]</scope>
    <source>
        <strain evidence="9">TISTR 2466</strain>
    </source>
</reference>
<protein>
    <submittedName>
        <fullName evidence="8">Anti-sigma factor domain-containing protein</fullName>
    </submittedName>
</protein>
<dbReference type="Pfam" id="PF23750">
    <property type="entry name" value="RsgI_M"/>
    <property type="match status" value="1"/>
</dbReference>
<keyword evidence="9" id="KW-1185">Reference proteome</keyword>
<gene>
    <name evidence="8" type="ORF">ACFSUE_22215</name>
</gene>
<evidence type="ECO:0000256" key="2">
    <source>
        <dbReference type="ARBA" id="ARBA00022475"/>
    </source>
</evidence>
<evidence type="ECO:0000256" key="1">
    <source>
        <dbReference type="ARBA" id="ARBA00004162"/>
    </source>
</evidence>
<accession>A0ABW5S907</accession>
<dbReference type="Proteomes" id="UP001597399">
    <property type="component" value="Unassembled WGS sequence"/>
</dbReference>
<dbReference type="RefSeq" id="WP_253063696.1">
    <property type="nucleotide sequence ID" value="NZ_JAMXWM010000023.1"/>
</dbReference>
<keyword evidence="2" id="KW-1003">Cell membrane</keyword>
<sequence length="310" mass="34360">MSKKGRRAVILTDEGDFKSVRLRRTVDLSIGQTVRCKHLAQFHLLPKSILTPMVALGFSLLCFIPLSHSTYAPPGPVAAYVYFDLKASIEASVDRNMQVISVQPLNSEARQLLKVTPVVQKMPLQQFSSALFSKLKNKGASNKQSLCLVTTVLTNQISRSQKSVFTQRLTASFNSGARQVLQANGGGIEWLQASLERKKDAEARGLSVGKYLLYLQANAYGKTLSLEDAKQLSIEKMREVSGAVSLPWHSLIRERINSTTSGSGSHIEQASFRIKQFKPLFQNPFQVGEVNKNRESSSYNYLNTRTAGYA</sequence>
<keyword evidence="3" id="KW-0812">Transmembrane</keyword>
<keyword evidence="5" id="KW-0472">Membrane</keyword>
<dbReference type="EMBL" id="JBHUMQ010000066">
    <property type="protein sequence ID" value="MFD2696310.1"/>
    <property type="molecule type" value="Genomic_DNA"/>
</dbReference>
<dbReference type="Pfam" id="PF12791">
    <property type="entry name" value="RsgI_N"/>
    <property type="match status" value="1"/>
</dbReference>
<organism evidence="8 9">
    <name type="scientific">Sporolactobacillus shoreicorticis</name>
    <dbReference type="NCBI Taxonomy" id="1923877"/>
    <lineage>
        <taxon>Bacteria</taxon>
        <taxon>Bacillati</taxon>
        <taxon>Bacillota</taxon>
        <taxon>Bacilli</taxon>
        <taxon>Bacillales</taxon>
        <taxon>Sporolactobacillaceae</taxon>
        <taxon>Sporolactobacillus</taxon>
    </lineage>
</organism>
<evidence type="ECO:0000259" key="7">
    <source>
        <dbReference type="Pfam" id="PF23750"/>
    </source>
</evidence>
<evidence type="ECO:0000313" key="8">
    <source>
        <dbReference type="EMBL" id="MFD2696310.1"/>
    </source>
</evidence>
<dbReference type="InterPro" id="IPR055431">
    <property type="entry name" value="RsgI_M"/>
</dbReference>
<comment type="caution">
    <text evidence="8">The sequence shown here is derived from an EMBL/GenBank/DDBJ whole genome shotgun (WGS) entry which is preliminary data.</text>
</comment>
<name>A0ABW5S907_9BACL</name>
<evidence type="ECO:0000256" key="3">
    <source>
        <dbReference type="ARBA" id="ARBA00022692"/>
    </source>
</evidence>
<feature type="domain" description="RsgI N-terminal anti-sigma" evidence="6">
    <location>
        <begin position="1"/>
        <end position="34"/>
    </location>
</feature>
<evidence type="ECO:0000256" key="5">
    <source>
        <dbReference type="ARBA" id="ARBA00023136"/>
    </source>
</evidence>
<dbReference type="InterPro" id="IPR024449">
    <property type="entry name" value="Anti-sigma_RsgI_N"/>
</dbReference>
<feature type="domain" description="Anti-sigma factor RsgI-like middle" evidence="7">
    <location>
        <begin position="79"/>
        <end position="215"/>
    </location>
</feature>
<proteinExistence type="predicted"/>
<evidence type="ECO:0000313" key="9">
    <source>
        <dbReference type="Proteomes" id="UP001597399"/>
    </source>
</evidence>
<evidence type="ECO:0000259" key="6">
    <source>
        <dbReference type="Pfam" id="PF12791"/>
    </source>
</evidence>